<reference evidence="4" key="1">
    <citation type="journal article" date="2016" name="Nature">
        <title>Genome evolution in the allotetraploid frog Xenopus laevis.</title>
        <authorList>
            <person name="Session A.M."/>
            <person name="Uno Y."/>
            <person name="Kwon T."/>
            <person name="Chapman J.A."/>
            <person name="Toyoda A."/>
            <person name="Takahashi S."/>
            <person name="Fukui A."/>
            <person name="Hikosaka A."/>
            <person name="Suzuki A."/>
            <person name="Kondo M."/>
            <person name="van Heeringen S.J."/>
            <person name="Quigley I."/>
            <person name="Heinz S."/>
            <person name="Ogino H."/>
            <person name="Ochi H."/>
            <person name="Hellsten U."/>
            <person name="Lyons J.B."/>
            <person name="Simakov O."/>
            <person name="Putnam N."/>
            <person name="Stites J."/>
            <person name="Kuroki Y."/>
            <person name="Tanaka T."/>
            <person name="Michiue T."/>
            <person name="Watanabe M."/>
            <person name="Bogdanovic O."/>
            <person name="Lister R."/>
            <person name="Georgiou G."/>
            <person name="Paranjpe S.S."/>
            <person name="van Kruijsbergen I."/>
            <person name="Shu S."/>
            <person name="Carlson J."/>
            <person name="Kinoshita T."/>
            <person name="Ohta Y."/>
            <person name="Mawaribuchi S."/>
            <person name="Jenkins J."/>
            <person name="Grimwood J."/>
            <person name="Schmutz J."/>
            <person name="Mitros T."/>
            <person name="Mozaffari S.V."/>
            <person name="Suzuki Y."/>
            <person name="Haramoto Y."/>
            <person name="Yamamoto T.S."/>
            <person name="Takagi C."/>
            <person name="Heald R."/>
            <person name="Miller K."/>
            <person name="Haudenschild C."/>
            <person name="Kitzman J."/>
            <person name="Nakayama T."/>
            <person name="Izutsu Y."/>
            <person name="Robert J."/>
            <person name="Fortriede J."/>
            <person name="Burns K."/>
            <person name="Lotay V."/>
            <person name="Karimi K."/>
            <person name="Yasuoka Y."/>
            <person name="Dichmann D.S."/>
            <person name="Flajnik M.F."/>
            <person name="Houston D.W."/>
            <person name="Shendure J."/>
            <person name="DuPasquier L."/>
            <person name="Vize P.D."/>
            <person name="Zorn A.M."/>
            <person name="Ito M."/>
            <person name="Marcotte E.M."/>
            <person name="Wallingford J.B."/>
            <person name="Ito Y."/>
            <person name="Asashima M."/>
            <person name="Ueno N."/>
            <person name="Matsuda Y."/>
            <person name="Veenstra G.J."/>
            <person name="Fujiyama A."/>
            <person name="Harland R.M."/>
            <person name="Taira M."/>
            <person name="Rokhsar D.S."/>
        </authorList>
    </citation>
    <scope>NUCLEOTIDE SEQUENCE [LARGE SCALE GENOMIC DNA]</scope>
    <source>
        <strain evidence="4">J</strain>
    </source>
</reference>
<dbReference type="InterPro" id="IPR029071">
    <property type="entry name" value="Ubiquitin-like_domsf"/>
</dbReference>
<dbReference type="SMART" id="SM00248">
    <property type="entry name" value="ANK"/>
    <property type="match status" value="2"/>
</dbReference>
<dbReference type="PROSITE" id="PS50297">
    <property type="entry name" value="ANK_REP_REGION"/>
    <property type="match status" value="2"/>
</dbReference>
<dbReference type="InterPro" id="IPR002110">
    <property type="entry name" value="Ankyrin_rpt"/>
</dbReference>
<dbReference type="EMBL" id="CM004475">
    <property type="protein sequence ID" value="OCT78105.1"/>
    <property type="molecule type" value="Genomic_DNA"/>
</dbReference>
<protein>
    <recommendedName>
        <fullName evidence="5">Ankyrin repeat domain-containing protein 60</fullName>
    </recommendedName>
</protein>
<dbReference type="SUPFAM" id="SSF54236">
    <property type="entry name" value="Ubiquitin-like"/>
    <property type="match status" value="1"/>
</dbReference>
<dbReference type="InterPro" id="IPR036770">
    <property type="entry name" value="Ankyrin_rpt-contain_sf"/>
</dbReference>
<dbReference type="PROSITE" id="PS50088">
    <property type="entry name" value="ANK_REPEAT"/>
    <property type="match status" value="2"/>
</dbReference>
<dbReference type="PANTHER" id="PTHR22677:SF3">
    <property type="entry name" value="ANKYRIN REPEAT DOMAIN-CONTAINING PROTEIN 60"/>
    <property type="match status" value="1"/>
</dbReference>
<dbReference type="InterPro" id="IPR039323">
    <property type="entry name" value="ANKRD_45/46/60"/>
</dbReference>
<evidence type="ECO:0000256" key="2">
    <source>
        <dbReference type="SAM" id="MobiDB-lite"/>
    </source>
</evidence>
<evidence type="ECO:0000256" key="1">
    <source>
        <dbReference type="PROSITE-ProRule" id="PRU00023"/>
    </source>
</evidence>
<accession>A0A974CSY9</accession>
<keyword evidence="1" id="KW-0040">ANK repeat</keyword>
<sequence length="371" mass="40952">MGDGVALWLEKASVCLSLLSNHLSVLLVTIRPSRAAALVDGTTYSKRLMASYEKGQSLRTRNDTPQVTLFSVKVRLQETGEMFRVPCCSRLTKVAELIERLELVAGIPAHFQRLSYIDEGDMPDKSTFKYNGIIPKGTISLRTWSQDGCSDLVKAAAEGDLTKLKCLGVTVDSNYNTPNSLLLSLEARCDWVAARASTALYIASHRGHTSMVHFLLRNGANVHGKTSLGNSPLHVAAAMGNCDCIDELLAYGAEIQDTDGNGHSALDLAALWGQKSVENRLFLYQWRKRASKVSLKSHLDPKELFPHQKFDSSLQTWRRGPQAKNYMVNLVNHGEYSGSNINAPRKHSSVRRQANLKESNVNMKPSIDKPG</sequence>
<evidence type="ECO:0000313" key="4">
    <source>
        <dbReference type="Proteomes" id="UP000694892"/>
    </source>
</evidence>
<dbReference type="OMA" id="KWKQWTS"/>
<feature type="region of interest" description="Disordered" evidence="2">
    <location>
        <begin position="338"/>
        <end position="371"/>
    </location>
</feature>
<evidence type="ECO:0008006" key="5">
    <source>
        <dbReference type="Google" id="ProtNLM"/>
    </source>
</evidence>
<evidence type="ECO:0000313" key="3">
    <source>
        <dbReference type="EMBL" id="OCT78105.1"/>
    </source>
</evidence>
<dbReference type="SUPFAM" id="SSF48403">
    <property type="entry name" value="Ankyrin repeat"/>
    <property type="match status" value="1"/>
</dbReference>
<dbReference type="Gene3D" id="1.25.40.20">
    <property type="entry name" value="Ankyrin repeat-containing domain"/>
    <property type="match status" value="1"/>
</dbReference>
<dbReference type="Pfam" id="PF12796">
    <property type="entry name" value="Ank_2"/>
    <property type="match status" value="1"/>
</dbReference>
<proteinExistence type="predicted"/>
<feature type="repeat" description="ANK" evidence="1">
    <location>
        <begin position="228"/>
        <end position="260"/>
    </location>
</feature>
<dbReference type="AlphaFoldDB" id="A0A974CSY9"/>
<name>A0A974CSY9_XENLA</name>
<dbReference type="CDD" id="cd17063">
    <property type="entry name" value="Ubl_ANKRD60"/>
    <property type="match status" value="1"/>
</dbReference>
<dbReference type="Proteomes" id="UP000694892">
    <property type="component" value="Chromosome 5S"/>
</dbReference>
<organism evidence="3 4">
    <name type="scientific">Xenopus laevis</name>
    <name type="common">African clawed frog</name>
    <dbReference type="NCBI Taxonomy" id="8355"/>
    <lineage>
        <taxon>Eukaryota</taxon>
        <taxon>Metazoa</taxon>
        <taxon>Chordata</taxon>
        <taxon>Craniata</taxon>
        <taxon>Vertebrata</taxon>
        <taxon>Euteleostomi</taxon>
        <taxon>Amphibia</taxon>
        <taxon>Batrachia</taxon>
        <taxon>Anura</taxon>
        <taxon>Pipoidea</taxon>
        <taxon>Pipidae</taxon>
        <taxon>Xenopodinae</taxon>
        <taxon>Xenopus</taxon>
        <taxon>Xenopus</taxon>
    </lineage>
</organism>
<gene>
    <name evidence="3" type="ORF">XELAEV_18029210mg</name>
</gene>
<dbReference type="PANTHER" id="PTHR22677">
    <property type="entry name" value="ANKYRIN REPEAT DOMAIN-CONTAINING PROTEIN 60"/>
    <property type="match status" value="1"/>
</dbReference>
<feature type="repeat" description="ANK" evidence="1">
    <location>
        <begin position="195"/>
        <end position="227"/>
    </location>
</feature>